<organism evidence="2 3">
    <name type="scientific">Effrenium voratum</name>
    <dbReference type="NCBI Taxonomy" id="2562239"/>
    <lineage>
        <taxon>Eukaryota</taxon>
        <taxon>Sar</taxon>
        <taxon>Alveolata</taxon>
        <taxon>Dinophyceae</taxon>
        <taxon>Suessiales</taxon>
        <taxon>Symbiodiniaceae</taxon>
        <taxon>Effrenium</taxon>
    </lineage>
</organism>
<protein>
    <submittedName>
        <fullName evidence="2">Uncharacterized protein</fullName>
    </submittedName>
</protein>
<proteinExistence type="predicted"/>
<evidence type="ECO:0000313" key="2">
    <source>
        <dbReference type="EMBL" id="CAJ1375357.1"/>
    </source>
</evidence>
<sequence>MFRLYWFYAALLLAAFLILIILEDGALQREERPVTTSLGPRDVAFFLQTNQESVRLNSSLRSVRAHLPEAPIYLLSDGGPLFLSSAAAFQAAAFREEMPTHLADYMNRNFTCRNHLARLAKAGRWALGEGAKFLVSWEEDTRLLRAPSAMPPADLITMGNIGNRGFAWGPKELQRLRLRAESSKVDLRRAQKVEAYAARAGYSAGPGSAWRIRSFLRAYEASTPEELDAMYNVQDLCWEDFALQRNLSVRRNLEVQEMLRPFGDLDQGIQDGTRNLDCLVCLDQCKTQCDCAEGYSLRQQFAWIWWFLAFTSYGMEQRQKLLWSRPCGRCAVADCWPSCKAGCLPGCPAMVHPHKNTTLDCE</sequence>
<keyword evidence="1" id="KW-1133">Transmembrane helix</keyword>
<dbReference type="Proteomes" id="UP001178507">
    <property type="component" value="Unassembled WGS sequence"/>
</dbReference>
<reference evidence="2" key="1">
    <citation type="submission" date="2023-08" db="EMBL/GenBank/DDBJ databases">
        <authorList>
            <person name="Chen Y."/>
            <person name="Shah S."/>
            <person name="Dougan E. K."/>
            <person name="Thang M."/>
            <person name="Chan C."/>
        </authorList>
    </citation>
    <scope>NUCLEOTIDE SEQUENCE</scope>
</reference>
<gene>
    <name evidence="2" type="ORF">EVOR1521_LOCUS4652</name>
</gene>
<name>A0AA36HU62_9DINO</name>
<comment type="caution">
    <text evidence="2">The sequence shown here is derived from an EMBL/GenBank/DDBJ whole genome shotgun (WGS) entry which is preliminary data.</text>
</comment>
<accession>A0AA36HU62</accession>
<keyword evidence="1" id="KW-0812">Transmembrane</keyword>
<feature type="transmembrane region" description="Helical" evidence="1">
    <location>
        <begin position="6"/>
        <end position="22"/>
    </location>
</feature>
<evidence type="ECO:0000256" key="1">
    <source>
        <dbReference type="SAM" id="Phobius"/>
    </source>
</evidence>
<keyword evidence="3" id="KW-1185">Reference proteome</keyword>
<dbReference type="EMBL" id="CAUJNA010000316">
    <property type="protein sequence ID" value="CAJ1375357.1"/>
    <property type="molecule type" value="Genomic_DNA"/>
</dbReference>
<evidence type="ECO:0000313" key="3">
    <source>
        <dbReference type="Proteomes" id="UP001178507"/>
    </source>
</evidence>
<dbReference type="AlphaFoldDB" id="A0AA36HU62"/>
<keyword evidence="1" id="KW-0472">Membrane</keyword>